<dbReference type="Proteomes" id="UP000075349">
    <property type="component" value="Unassembled WGS sequence"/>
</dbReference>
<sequence length="184" mass="20865">MYIFGYGSLINSASRQLTGQTGEAIPVIAHGLVRYWGKVDESYILSPLVVNRGDSQVNGVLLEIDERALAEFDRRERGYHRIAISAEQIETEHTFHRDYPIWVYVKERPEPPCTLSPIMQSYVDTVLAGCLEISTDFARHFIDYTVGWHFPKENDRGAPKYGNLAGVEEHHYPLIDALITQKGA</sequence>
<accession>A0A151JHW2</accession>
<dbReference type="Pfam" id="PF06094">
    <property type="entry name" value="GGACT"/>
    <property type="match status" value="1"/>
</dbReference>
<dbReference type="AlphaFoldDB" id="A0A151JHW2"/>
<reference evidence="3" key="1">
    <citation type="submission" date="2015-12" db="EMBL/GenBank/DDBJ databases">
        <authorList>
            <person name="Tarr C.L."/>
            <person name="Gladney L.M."/>
        </authorList>
    </citation>
    <scope>NUCLEOTIDE SEQUENCE [LARGE SCALE GENOMIC DNA]</scope>
    <source>
        <strain evidence="3">2756-81</strain>
    </source>
</reference>
<gene>
    <name evidence="2" type="ORF">AUQ44_05380</name>
</gene>
<organism evidence="2 3">
    <name type="scientific">Vibrio cidicii</name>
    <dbReference type="NCBI Taxonomy" id="1763883"/>
    <lineage>
        <taxon>Bacteria</taxon>
        <taxon>Pseudomonadati</taxon>
        <taxon>Pseudomonadota</taxon>
        <taxon>Gammaproteobacteria</taxon>
        <taxon>Vibrionales</taxon>
        <taxon>Vibrionaceae</taxon>
        <taxon>Vibrio</taxon>
    </lineage>
</organism>
<comment type="caution">
    <text evidence="2">The sequence shown here is derived from an EMBL/GenBank/DDBJ whole genome shotgun (WGS) entry which is preliminary data.</text>
</comment>
<protein>
    <recommendedName>
        <fullName evidence="1">Gamma-glutamylcyclotransferase AIG2-like domain-containing protein</fullName>
    </recommendedName>
</protein>
<evidence type="ECO:0000313" key="2">
    <source>
        <dbReference type="EMBL" id="KYN25163.1"/>
    </source>
</evidence>
<dbReference type="Gene3D" id="3.10.490.10">
    <property type="entry name" value="Gamma-glutamyl cyclotransferase-like"/>
    <property type="match status" value="1"/>
</dbReference>
<evidence type="ECO:0000259" key="1">
    <source>
        <dbReference type="Pfam" id="PF06094"/>
    </source>
</evidence>
<name>A0A151JHW2_9VIBR</name>
<dbReference type="InterPro" id="IPR009288">
    <property type="entry name" value="AIG2-like_dom"/>
</dbReference>
<feature type="domain" description="Gamma-glutamylcyclotransferase AIG2-like" evidence="1">
    <location>
        <begin position="3"/>
        <end position="108"/>
    </location>
</feature>
<dbReference type="SUPFAM" id="SSF110857">
    <property type="entry name" value="Gamma-glutamyl cyclotransferase-like"/>
    <property type="match status" value="1"/>
</dbReference>
<dbReference type="InterPro" id="IPR013024">
    <property type="entry name" value="GGCT-like"/>
</dbReference>
<evidence type="ECO:0000313" key="3">
    <source>
        <dbReference type="Proteomes" id="UP000075349"/>
    </source>
</evidence>
<dbReference type="EMBL" id="LOMK01000001">
    <property type="protein sequence ID" value="KYN25163.1"/>
    <property type="molecule type" value="Genomic_DNA"/>
</dbReference>
<dbReference type="CDD" id="cd06661">
    <property type="entry name" value="GGCT_like"/>
    <property type="match status" value="1"/>
</dbReference>
<proteinExistence type="predicted"/>
<dbReference type="InterPro" id="IPR036568">
    <property type="entry name" value="GGCT-like_sf"/>
</dbReference>